<evidence type="ECO:0000313" key="2">
    <source>
        <dbReference type="EMBL" id="CAE0806438.1"/>
    </source>
</evidence>
<organism evidence="2">
    <name type="scientific">Eutreptiella gymnastica</name>
    <dbReference type="NCBI Taxonomy" id="73025"/>
    <lineage>
        <taxon>Eukaryota</taxon>
        <taxon>Discoba</taxon>
        <taxon>Euglenozoa</taxon>
        <taxon>Euglenida</taxon>
        <taxon>Spirocuta</taxon>
        <taxon>Euglenophyceae</taxon>
        <taxon>Eutreptiales</taxon>
        <taxon>Eutreptiaceae</taxon>
        <taxon>Eutreptiella</taxon>
    </lineage>
</organism>
<name>A0A7S4CTZ8_9EUGL</name>
<protein>
    <submittedName>
        <fullName evidence="2">Uncharacterized protein</fullName>
    </submittedName>
</protein>
<dbReference type="EMBL" id="HBJA01049619">
    <property type="protein sequence ID" value="CAE0806438.1"/>
    <property type="molecule type" value="Transcribed_RNA"/>
</dbReference>
<accession>A0A7S4CTZ8</accession>
<gene>
    <name evidence="2" type="ORF">EGYM00163_LOCUS17565</name>
</gene>
<reference evidence="2" key="1">
    <citation type="submission" date="2021-01" db="EMBL/GenBank/DDBJ databases">
        <authorList>
            <person name="Corre E."/>
            <person name="Pelletier E."/>
            <person name="Niang G."/>
            <person name="Scheremetjew M."/>
            <person name="Finn R."/>
            <person name="Kale V."/>
            <person name="Holt S."/>
            <person name="Cochrane G."/>
            <person name="Meng A."/>
            <person name="Brown T."/>
            <person name="Cohen L."/>
        </authorList>
    </citation>
    <scope>NUCLEOTIDE SEQUENCE</scope>
    <source>
        <strain evidence="2">CCMP1594</strain>
    </source>
</reference>
<feature type="compositionally biased region" description="Basic and acidic residues" evidence="1">
    <location>
        <begin position="8"/>
        <end position="22"/>
    </location>
</feature>
<sequence>MTTGNRRNSRDVSKGRTDDTSGRRCPAKPLFIALQKSMFCRPELMCGLCALPELTTGARHGQDCTGMEDGVDLQANHSRTGAEPGHLPLGDLWPLQSPPAFHCTAGYVLRAGDQGSSLPRSSGDGNLAQAVRGAVLVAADAVLRTRPVAKPGRTV</sequence>
<evidence type="ECO:0000256" key="1">
    <source>
        <dbReference type="SAM" id="MobiDB-lite"/>
    </source>
</evidence>
<proteinExistence type="predicted"/>
<dbReference type="AlphaFoldDB" id="A0A7S4CTZ8"/>
<feature type="region of interest" description="Disordered" evidence="1">
    <location>
        <begin position="1"/>
        <end position="23"/>
    </location>
</feature>